<dbReference type="InterPro" id="IPR056404">
    <property type="entry name" value="HTH_RNase_II"/>
</dbReference>
<sequence length="604" mass="67224">MTFPKHSLVAYKNRPALIIENSPDLQIELEDGKTQKVRSKNIILIHPGPVLNIAHLEPQSGDAETAWELLSHDTVTLRELAELAFGRFTPSTAWGAWQLICDSLYFQGTPDCITACSREEVSRKQETRRLKASQKIAFTGFLTRVANRQVTSEDDHFLAELEAMALGEASESRVLRELGRSQNPQNAHSLLLDLGHWNNRFNPYPKRFGVPLSAPVTNLPELPEEDRVDLTHLPAFAIDNAWTTDPDDALSLEGPNHLWVHVADVAALVLPDSAADIEARNRAASLYLPEMTVPMLPAVASERLALGIRDVSPALSFGLNLDSEGGIVVMEIVPSWVRVSRLSYEQAEDMFHDLPFEGLLCLAQNNEARRKRNGAVSIELPEVDIRVEDGEVVFHPVRSLRSQMIVREAMLMAGEAVAGYALREGIPFAFSTQEATQIPALPDGLAGIYALRRFMKRGQLKSLPARHAGIGLDMYTQVSSPIRRYQDLIVHQQLRAHIRGHGLLTSQEMLQRLGAAEAVTSIIRQVERLSNLHWTMVYLSETPQWHGEGVIVETDGPHCTALIPNIGLETHLHCQRSLPLNTRVPIVLGVSNVPELRAFFRIDD</sequence>
<evidence type="ECO:0000259" key="1">
    <source>
        <dbReference type="SMART" id="SM00955"/>
    </source>
</evidence>
<dbReference type="PANTHER" id="PTHR23355:SF42">
    <property type="entry name" value="RIBONUCLEASE II, CHLOROPLASTIC_MITOCHONDRIAL"/>
    <property type="match status" value="1"/>
</dbReference>
<evidence type="ECO:0000313" key="3">
    <source>
        <dbReference type="Proteomes" id="UP000315534"/>
    </source>
</evidence>
<dbReference type="AlphaFoldDB" id="A0A523XEW4"/>
<dbReference type="GO" id="GO:0000932">
    <property type="term" value="C:P-body"/>
    <property type="evidence" value="ECO:0007669"/>
    <property type="project" value="TreeGrafter"/>
</dbReference>
<dbReference type="Pfam" id="PF00773">
    <property type="entry name" value="RNB"/>
    <property type="match status" value="2"/>
</dbReference>
<dbReference type="Pfam" id="PF23161">
    <property type="entry name" value="HTH_RNase_II"/>
    <property type="match status" value="1"/>
</dbReference>
<proteinExistence type="predicted"/>
<gene>
    <name evidence="2" type="ORF">E3J38_09400</name>
</gene>
<dbReference type="EMBL" id="SOIP01000541">
    <property type="protein sequence ID" value="TET77814.1"/>
    <property type="molecule type" value="Genomic_DNA"/>
</dbReference>
<feature type="domain" description="RNB" evidence="1">
    <location>
        <begin position="227"/>
        <end position="500"/>
    </location>
</feature>
<dbReference type="Proteomes" id="UP000315534">
    <property type="component" value="Unassembled WGS sequence"/>
</dbReference>
<dbReference type="InterPro" id="IPR036388">
    <property type="entry name" value="WH-like_DNA-bd_sf"/>
</dbReference>
<name>A0A523XEW4_UNCT6</name>
<organism evidence="2 3">
    <name type="scientific">candidate division TA06 bacterium</name>
    <dbReference type="NCBI Taxonomy" id="2250710"/>
    <lineage>
        <taxon>Bacteria</taxon>
        <taxon>Bacteria division TA06</taxon>
    </lineage>
</organism>
<dbReference type="InterPro" id="IPR012340">
    <property type="entry name" value="NA-bd_OB-fold"/>
</dbReference>
<dbReference type="Gene3D" id="2.40.50.140">
    <property type="entry name" value="Nucleic acid-binding proteins"/>
    <property type="match status" value="1"/>
</dbReference>
<dbReference type="GO" id="GO:0006402">
    <property type="term" value="P:mRNA catabolic process"/>
    <property type="evidence" value="ECO:0007669"/>
    <property type="project" value="TreeGrafter"/>
</dbReference>
<dbReference type="Gene3D" id="1.10.10.10">
    <property type="entry name" value="Winged helix-like DNA-binding domain superfamily/Winged helix DNA-binding domain"/>
    <property type="match status" value="1"/>
</dbReference>
<dbReference type="InterPro" id="IPR001900">
    <property type="entry name" value="RNase_II/R"/>
</dbReference>
<comment type="caution">
    <text evidence="2">The sequence shown here is derived from an EMBL/GenBank/DDBJ whole genome shotgun (WGS) entry which is preliminary data.</text>
</comment>
<dbReference type="SMART" id="SM00955">
    <property type="entry name" value="RNB"/>
    <property type="match status" value="1"/>
</dbReference>
<reference evidence="2 3" key="1">
    <citation type="submission" date="2019-03" db="EMBL/GenBank/DDBJ databases">
        <title>Metabolic potential of uncultured bacteria and archaea associated with petroleum seepage in deep-sea sediments.</title>
        <authorList>
            <person name="Dong X."/>
            <person name="Hubert C."/>
        </authorList>
    </citation>
    <scope>NUCLEOTIDE SEQUENCE [LARGE SCALE GENOMIC DNA]</scope>
    <source>
        <strain evidence="2">E29_bin36</strain>
    </source>
</reference>
<dbReference type="PANTHER" id="PTHR23355">
    <property type="entry name" value="RIBONUCLEASE"/>
    <property type="match status" value="1"/>
</dbReference>
<dbReference type="GO" id="GO:0003723">
    <property type="term" value="F:RNA binding"/>
    <property type="evidence" value="ECO:0007669"/>
    <property type="project" value="InterPro"/>
</dbReference>
<dbReference type="GO" id="GO:0000175">
    <property type="term" value="F:3'-5'-RNA exonuclease activity"/>
    <property type="evidence" value="ECO:0007669"/>
    <property type="project" value="TreeGrafter"/>
</dbReference>
<dbReference type="InterPro" id="IPR050180">
    <property type="entry name" value="RNR_Ribonuclease"/>
</dbReference>
<evidence type="ECO:0000313" key="2">
    <source>
        <dbReference type="EMBL" id="TET77814.1"/>
    </source>
</evidence>
<protein>
    <submittedName>
        <fullName evidence="2">RNB domain-containing ribonuclease</fullName>
    </submittedName>
</protein>
<accession>A0A523XEW4</accession>
<dbReference type="SUPFAM" id="SSF50249">
    <property type="entry name" value="Nucleic acid-binding proteins"/>
    <property type="match status" value="1"/>
</dbReference>